<dbReference type="GO" id="GO:0046695">
    <property type="term" value="C:SLIK (SAGA-like) complex"/>
    <property type="evidence" value="ECO:0007669"/>
    <property type="project" value="InterPro"/>
</dbReference>
<gene>
    <name evidence="9" type="ORF">COEREDRAFT_43924</name>
</gene>
<dbReference type="InterPro" id="IPR016024">
    <property type="entry name" value="ARM-type_fold"/>
</dbReference>
<evidence type="ECO:0000313" key="9">
    <source>
        <dbReference type="EMBL" id="PIA15898.1"/>
    </source>
</evidence>
<evidence type="ECO:0000256" key="2">
    <source>
        <dbReference type="ARBA" id="ARBA00007688"/>
    </source>
</evidence>
<dbReference type="CDD" id="cd22931">
    <property type="entry name" value="HFD_TAF6"/>
    <property type="match status" value="1"/>
</dbReference>
<dbReference type="GO" id="GO:0051123">
    <property type="term" value="P:RNA polymerase II preinitiation complex assembly"/>
    <property type="evidence" value="ECO:0007669"/>
    <property type="project" value="TreeGrafter"/>
</dbReference>
<feature type="domain" description="TATA box binding protein associated factor (TAF) histone-like fold" evidence="8">
    <location>
        <begin position="1"/>
        <end position="65"/>
    </location>
</feature>
<name>A0A2G5BA53_COERN</name>
<evidence type="ECO:0000256" key="4">
    <source>
        <dbReference type="ARBA" id="ARBA00023163"/>
    </source>
</evidence>
<dbReference type="EMBL" id="KZ303503">
    <property type="protein sequence ID" value="PIA15898.1"/>
    <property type="molecule type" value="Genomic_DNA"/>
</dbReference>
<keyword evidence="10" id="KW-1185">Reference proteome</keyword>
<keyword evidence="9" id="KW-0396">Initiation factor</keyword>
<evidence type="ECO:0000256" key="6">
    <source>
        <dbReference type="ARBA" id="ARBA00076308"/>
    </source>
</evidence>
<evidence type="ECO:0000256" key="3">
    <source>
        <dbReference type="ARBA" id="ARBA00023015"/>
    </source>
</evidence>
<dbReference type="GO" id="GO:0003743">
    <property type="term" value="F:translation initiation factor activity"/>
    <property type="evidence" value="ECO:0007669"/>
    <property type="project" value="UniProtKB-KW"/>
</dbReference>
<dbReference type="Proteomes" id="UP000242474">
    <property type="component" value="Unassembled WGS sequence"/>
</dbReference>
<dbReference type="FunFam" id="1.10.20.10:FF:000033">
    <property type="entry name" value="Transcription initiation factor TFIID complex subunit"/>
    <property type="match status" value="1"/>
</dbReference>
<dbReference type="STRING" id="763665.A0A2G5BA53"/>
<evidence type="ECO:0000256" key="1">
    <source>
        <dbReference type="ARBA" id="ARBA00004123"/>
    </source>
</evidence>
<dbReference type="AlphaFoldDB" id="A0A2G5BA53"/>
<sequence length="442" mass="49562">MIYSKSTIKNISESVGIPRLKDEITTAMAQDVEYRLHEIIDEAMKFMRHSKRTKLTVSDINSALRVRNVEPIYGFETGRPMKFQKAPTALEDVYYVDDEQIDLDKLLDEPLPSVPLDVVYTAHWLAIEGVQPRIQQNPIPIDEDSGEPAAKKPVRVQRQDGVETIPLVKHVLSKELQLYYECITDSLQSSDPIVRSTALESISVDAGIHQLVTYFVQYIAVTVKNNLHNLEMLKMAMAVARAIRRNPNLFIEPYMHQLIPSLLTCLVSKRLCEDYTEDHWSLRDGAAEQIAEICQQFGQSYHTLQTRIARTLLRAFLDPTKPLTTHYGAIVGLTKLGANMVKVLVLPNIKAYMCLLDVELEKDSPQLASDGAHCRNALLEALRVLSRDLEDLEPLSINSIQRNRLADVVGDTLAGLVFSEKDGGKIMAAVAAVSKATKDQSQ</sequence>
<evidence type="ECO:0000256" key="7">
    <source>
        <dbReference type="ARBA" id="ARBA00093655"/>
    </source>
</evidence>
<dbReference type="SUPFAM" id="SSF47113">
    <property type="entry name" value="Histone-fold"/>
    <property type="match status" value="1"/>
</dbReference>
<reference evidence="9 10" key="1">
    <citation type="journal article" date="2015" name="Genome Biol. Evol.">
        <title>Phylogenomic analyses indicate that early fungi evolved digesting cell walls of algal ancestors of land plants.</title>
        <authorList>
            <person name="Chang Y."/>
            <person name="Wang S."/>
            <person name="Sekimoto S."/>
            <person name="Aerts A.L."/>
            <person name="Choi C."/>
            <person name="Clum A."/>
            <person name="LaButti K.M."/>
            <person name="Lindquist E.A."/>
            <person name="Yee Ngan C."/>
            <person name="Ohm R.A."/>
            <person name="Salamov A.A."/>
            <person name="Grigoriev I.V."/>
            <person name="Spatafora J.W."/>
            <person name="Berbee M.L."/>
        </authorList>
    </citation>
    <scope>NUCLEOTIDE SEQUENCE [LARGE SCALE GENOMIC DNA]</scope>
    <source>
        <strain evidence="9 10">NRRL 1564</strain>
    </source>
</reference>
<dbReference type="PANTHER" id="PTHR10221:SF9">
    <property type="entry name" value="TRANSCRIPTION INITIATION FACTOR TFIID SUBUNIT 6"/>
    <property type="match status" value="1"/>
</dbReference>
<dbReference type="OrthoDB" id="361039at2759"/>
<dbReference type="InterPro" id="IPR037796">
    <property type="entry name" value="TAF6"/>
</dbReference>
<proteinExistence type="inferred from homology"/>
<dbReference type="PANTHER" id="PTHR10221">
    <property type="entry name" value="TRANSCRIPTION INITIATION FACTOR TFIID SUBUNIT 6"/>
    <property type="match status" value="1"/>
</dbReference>
<dbReference type="GO" id="GO:0016251">
    <property type="term" value="F:RNA polymerase II general transcription initiation factor activity"/>
    <property type="evidence" value="ECO:0007669"/>
    <property type="project" value="InterPro"/>
</dbReference>
<dbReference type="GO" id="GO:0003713">
    <property type="term" value="F:transcription coactivator activity"/>
    <property type="evidence" value="ECO:0007669"/>
    <property type="project" value="TreeGrafter"/>
</dbReference>
<dbReference type="InterPro" id="IPR009072">
    <property type="entry name" value="Histone-fold"/>
</dbReference>
<dbReference type="Gene3D" id="1.25.40.770">
    <property type="entry name" value="TAF6, C-terminal HEAT repeat domain"/>
    <property type="match status" value="1"/>
</dbReference>
<dbReference type="GO" id="GO:0006325">
    <property type="term" value="P:chromatin organization"/>
    <property type="evidence" value="ECO:0007669"/>
    <property type="project" value="UniProtKB-ARBA"/>
</dbReference>
<evidence type="ECO:0000256" key="5">
    <source>
        <dbReference type="ARBA" id="ARBA00023242"/>
    </source>
</evidence>
<evidence type="ECO:0000259" key="8">
    <source>
        <dbReference type="SMART" id="SM00803"/>
    </source>
</evidence>
<accession>A0A2G5BA53</accession>
<dbReference type="InterPro" id="IPR046344">
    <property type="entry name" value="TAF6_C_sf"/>
</dbReference>
<dbReference type="SUPFAM" id="SSF48371">
    <property type="entry name" value="ARM repeat"/>
    <property type="match status" value="1"/>
</dbReference>
<dbReference type="InterPro" id="IPR004823">
    <property type="entry name" value="TAF_TATA-bd_Histone-like_dom"/>
</dbReference>
<dbReference type="GO" id="GO:0000124">
    <property type="term" value="C:SAGA complex"/>
    <property type="evidence" value="ECO:0007669"/>
    <property type="project" value="InterPro"/>
</dbReference>
<dbReference type="GO" id="GO:0005669">
    <property type="term" value="C:transcription factor TFIID complex"/>
    <property type="evidence" value="ECO:0007669"/>
    <property type="project" value="InterPro"/>
</dbReference>
<comment type="similarity">
    <text evidence="2">Belongs to the TAF6 family.</text>
</comment>
<dbReference type="InterPro" id="IPR011442">
    <property type="entry name" value="TAF6_C"/>
</dbReference>
<dbReference type="GO" id="GO:0046982">
    <property type="term" value="F:protein heterodimerization activity"/>
    <property type="evidence" value="ECO:0007669"/>
    <property type="project" value="InterPro"/>
</dbReference>
<dbReference type="CDD" id="cd08050">
    <property type="entry name" value="TAF6C"/>
    <property type="match status" value="1"/>
</dbReference>
<keyword evidence="4" id="KW-0804">Transcription</keyword>
<dbReference type="Gene3D" id="1.10.20.10">
    <property type="entry name" value="Histone, subunit A"/>
    <property type="match status" value="1"/>
</dbReference>
<dbReference type="Pfam" id="PF07571">
    <property type="entry name" value="TAF6_C"/>
    <property type="match status" value="1"/>
</dbReference>
<keyword evidence="5" id="KW-0539">Nucleus</keyword>
<dbReference type="SMART" id="SM00803">
    <property type="entry name" value="TAF"/>
    <property type="match status" value="1"/>
</dbReference>
<keyword evidence="9" id="KW-0648">Protein biosynthesis</keyword>
<dbReference type="Pfam" id="PF02969">
    <property type="entry name" value="TAF"/>
    <property type="match status" value="1"/>
</dbReference>
<evidence type="ECO:0000313" key="10">
    <source>
        <dbReference type="Proteomes" id="UP000242474"/>
    </source>
</evidence>
<organism evidence="9 10">
    <name type="scientific">Coemansia reversa (strain ATCC 12441 / NRRL 1564)</name>
    <dbReference type="NCBI Taxonomy" id="763665"/>
    <lineage>
        <taxon>Eukaryota</taxon>
        <taxon>Fungi</taxon>
        <taxon>Fungi incertae sedis</taxon>
        <taxon>Zoopagomycota</taxon>
        <taxon>Kickxellomycotina</taxon>
        <taxon>Kickxellomycetes</taxon>
        <taxon>Kickxellales</taxon>
        <taxon>Kickxellaceae</taxon>
        <taxon>Coemansia</taxon>
    </lineage>
</organism>
<comment type="subcellular location">
    <subcellularLocation>
        <location evidence="1">Nucleus</location>
    </subcellularLocation>
</comment>
<protein>
    <recommendedName>
        <fullName evidence="6">TBP-associated factor 6</fullName>
    </recommendedName>
    <alternativeName>
        <fullName evidence="7">Transcription initiation factor TFIID subunit 6</fullName>
    </alternativeName>
</protein>
<dbReference type="FunFam" id="1.25.40.770:FF:000001">
    <property type="entry name" value="Transcription initiation factor TFIID subunit 6"/>
    <property type="match status" value="1"/>
</dbReference>
<keyword evidence="3" id="KW-0805">Transcription regulation</keyword>